<dbReference type="InterPro" id="IPR014014">
    <property type="entry name" value="RNA_helicase_DEAD_Q_motif"/>
</dbReference>
<evidence type="ECO:0000313" key="12">
    <source>
        <dbReference type="EMBL" id="WGF93888.1"/>
    </source>
</evidence>
<dbReference type="Gene3D" id="3.40.50.300">
    <property type="entry name" value="P-loop containing nucleotide triphosphate hydrolases"/>
    <property type="match status" value="2"/>
</dbReference>
<feature type="domain" description="DEAD-box RNA helicase Q" evidence="11">
    <location>
        <begin position="1"/>
        <end position="29"/>
    </location>
</feature>
<dbReference type="InterPro" id="IPR001650">
    <property type="entry name" value="Helicase_C-like"/>
</dbReference>
<evidence type="ECO:0000256" key="4">
    <source>
        <dbReference type="ARBA" id="ARBA00022840"/>
    </source>
</evidence>
<name>A0ABY8KWW5_9FLAO</name>
<evidence type="ECO:0000256" key="5">
    <source>
        <dbReference type="ARBA" id="ARBA00038437"/>
    </source>
</evidence>
<evidence type="ECO:0000256" key="2">
    <source>
        <dbReference type="ARBA" id="ARBA00022801"/>
    </source>
</evidence>
<sequence length="424" mass="46934">MTFKSLGLSDALLKAISKKGYETPSAIQQKAIPLILESKDVLASAQTGSGKTAGFALPILQILNSEPAFRKRPVRALILTPTRELAAQVQDEFKEYSEYTDLRSTVIFGGVGANPQIRALRNGVDILVATPGRLLDLENQNALSLSKVEILVLDEADRMLDMGFLRDIKKILALLPSKRQNLLFSATFSKEIKKLANEFLHHPVLVEATPENTTVEKIDQTVYRVDKAQKTELIIKLISEGNWKQVLVFTRTKHGANRLSEKLEKVKITSAAIHGNKSQGARTRALSGFKEGRIRVLVATDIAARGLDIPLLPHVINYELPNVSEDYVHRIGRTGRAGASGEALSLVSLDEVGYLKDIEKLIGERLQPKTLPDFQPTETMADVKAAEEEKKQQRANRHSRGRNAQSKKSAQGKKQNSGRNRGRR</sequence>
<gene>
    <name evidence="12" type="ORF">QCQ61_06795</name>
</gene>
<dbReference type="InterPro" id="IPR027417">
    <property type="entry name" value="P-loop_NTPase"/>
</dbReference>
<accession>A0ABY8KWW5</accession>
<dbReference type="PANTHER" id="PTHR47959:SF13">
    <property type="entry name" value="ATP-DEPENDENT RNA HELICASE RHLE"/>
    <property type="match status" value="1"/>
</dbReference>
<dbReference type="RefSeq" id="WP_279450015.1">
    <property type="nucleotide sequence ID" value="NZ_CP122379.1"/>
</dbReference>
<keyword evidence="1 7" id="KW-0547">Nucleotide-binding</keyword>
<dbReference type="CDD" id="cd18787">
    <property type="entry name" value="SF2_C_DEAD"/>
    <property type="match status" value="1"/>
</dbReference>
<dbReference type="GO" id="GO:0004386">
    <property type="term" value="F:helicase activity"/>
    <property type="evidence" value="ECO:0007669"/>
    <property type="project" value="UniProtKB-KW"/>
</dbReference>
<dbReference type="InterPro" id="IPR044742">
    <property type="entry name" value="DEAD/DEAH_RhlB"/>
</dbReference>
<dbReference type="EMBL" id="CP122379">
    <property type="protein sequence ID" value="WGF93888.1"/>
    <property type="molecule type" value="Genomic_DNA"/>
</dbReference>
<reference evidence="12 13" key="1">
    <citation type="submission" date="2023-04" db="EMBL/GenBank/DDBJ databases">
        <title>Taxonomic identification of the Arctic strain Aequorivita sp. nov. and transcriptomic analysis in response to temperature stress.</title>
        <authorList>
            <person name="Liu W."/>
            <person name="Cong B."/>
            <person name="Lin J."/>
        </authorList>
    </citation>
    <scope>NUCLEOTIDE SEQUENCE [LARGE SCALE GENOMIC DNA]</scope>
    <source>
        <strain evidence="12 13">Ant34-E75</strain>
    </source>
</reference>
<keyword evidence="13" id="KW-1185">Reference proteome</keyword>
<evidence type="ECO:0000313" key="13">
    <source>
        <dbReference type="Proteomes" id="UP001238523"/>
    </source>
</evidence>
<dbReference type="InterPro" id="IPR050079">
    <property type="entry name" value="DEAD_box_RNA_helicase"/>
</dbReference>
<dbReference type="Pfam" id="PF00270">
    <property type="entry name" value="DEAD"/>
    <property type="match status" value="1"/>
</dbReference>
<feature type="short sequence motif" description="Q motif" evidence="6">
    <location>
        <begin position="1"/>
        <end position="29"/>
    </location>
</feature>
<dbReference type="Proteomes" id="UP001238523">
    <property type="component" value="Chromosome"/>
</dbReference>
<dbReference type="PROSITE" id="PS51192">
    <property type="entry name" value="HELICASE_ATP_BIND_1"/>
    <property type="match status" value="1"/>
</dbReference>
<dbReference type="Pfam" id="PF00271">
    <property type="entry name" value="Helicase_C"/>
    <property type="match status" value="1"/>
</dbReference>
<dbReference type="SMART" id="SM00487">
    <property type="entry name" value="DEXDc"/>
    <property type="match status" value="1"/>
</dbReference>
<dbReference type="InterPro" id="IPR000629">
    <property type="entry name" value="RNA-helicase_DEAD-box_CS"/>
</dbReference>
<keyword evidence="3 7" id="KW-0347">Helicase</keyword>
<keyword evidence="2 7" id="KW-0378">Hydrolase</keyword>
<evidence type="ECO:0000256" key="8">
    <source>
        <dbReference type="SAM" id="MobiDB-lite"/>
    </source>
</evidence>
<evidence type="ECO:0000256" key="1">
    <source>
        <dbReference type="ARBA" id="ARBA00022741"/>
    </source>
</evidence>
<evidence type="ECO:0000256" key="7">
    <source>
        <dbReference type="RuleBase" id="RU000492"/>
    </source>
</evidence>
<evidence type="ECO:0000259" key="9">
    <source>
        <dbReference type="PROSITE" id="PS51192"/>
    </source>
</evidence>
<proteinExistence type="inferred from homology"/>
<evidence type="ECO:0000259" key="10">
    <source>
        <dbReference type="PROSITE" id="PS51194"/>
    </source>
</evidence>
<feature type="domain" description="Helicase C-terminal" evidence="10">
    <location>
        <begin position="229"/>
        <end position="377"/>
    </location>
</feature>
<evidence type="ECO:0000256" key="3">
    <source>
        <dbReference type="ARBA" id="ARBA00022806"/>
    </source>
</evidence>
<feature type="compositionally biased region" description="Low complexity" evidence="8">
    <location>
        <begin position="403"/>
        <end position="418"/>
    </location>
</feature>
<keyword evidence="4 7" id="KW-0067">ATP-binding</keyword>
<dbReference type="SMART" id="SM00490">
    <property type="entry name" value="HELICc"/>
    <property type="match status" value="1"/>
</dbReference>
<dbReference type="SUPFAM" id="SSF52540">
    <property type="entry name" value="P-loop containing nucleoside triphosphate hydrolases"/>
    <property type="match status" value="1"/>
</dbReference>
<organism evidence="12 13">
    <name type="scientific">Aequorivita marisscotiae</name>
    <dbReference type="NCBI Taxonomy" id="3040348"/>
    <lineage>
        <taxon>Bacteria</taxon>
        <taxon>Pseudomonadati</taxon>
        <taxon>Bacteroidota</taxon>
        <taxon>Flavobacteriia</taxon>
        <taxon>Flavobacteriales</taxon>
        <taxon>Flavobacteriaceae</taxon>
        <taxon>Aequorivita</taxon>
    </lineage>
</organism>
<evidence type="ECO:0000256" key="6">
    <source>
        <dbReference type="PROSITE-ProRule" id="PRU00552"/>
    </source>
</evidence>
<dbReference type="PROSITE" id="PS51195">
    <property type="entry name" value="Q_MOTIF"/>
    <property type="match status" value="1"/>
</dbReference>
<dbReference type="CDD" id="cd00268">
    <property type="entry name" value="DEADc"/>
    <property type="match status" value="1"/>
</dbReference>
<feature type="region of interest" description="Disordered" evidence="8">
    <location>
        <begin position="369"/>
        <end position="424"/>
    </location>
</feature>
<comment type="similarity">
    <text evidence="5 7">Belongs to the DEAD box helicase family.</text>
</comment>
<dbReference type="PROSITE" id="PS51194">
    <property type="entry name" value="HELICASE_CTER"/>
    <property type="match status" value="1"/>
</dbReference>
<dbReference type="PANTHER" id="PTHR47959">
    <property type="entry name" value="ATP-DEPENDENT RNA HELICASE RHLE-RELATED"/>
    <property type="match status" value="1"/>
</dbReference>
<dbReference type="InterPro" id="IPR014001">
    <property type="entry name" value="Helicase_ATP-bd"/>
</dbReference>
<dbReference type="PROSITE" id="PS00039">
    <property type="entry name" value="DEAD_ATP_HELICASE"/>
    <property type="match status" value="1"/>
</dbReference>
<protein>
    <submittedName>
        <fullName evidence="12">DEAD/DEAH box helicase</fullName>
    </submittedName>
</protein>
<dbReference type="InterPro" id="IPR011545">
    <property type="entry name" value="DEAD/DEAH_box_helicase_dom"/>
</dbReference>
<feature type="domain" description="Helicase ATP-binding" evidence="9">
    <location>
        <begin position="32"/>
        <end position="206"/>
    </location>
</feature>
<evidence type="ECO:0000259" key="11">
    <source>
        <dbReference type="PROSITE" id="PS51195"/>
    </source>
</evidence>